<evidence type="ECO:0000259" key="10">
    <source>
        <dbReference type="SMART" id="SM00651"/>
    </source>
</evidence>
<dbReference type="GO" id="GO:0005687">
    <property type="term" value="C:U4 snRNP"/>
    <property type="evidence" value="ECO:0007669"/>
    <property type="project" value="UniProtKB-UniRule"/>
</dbReference>
<protein>
    <recommendedName>
        <fullName evidence="9">Small nuclear ribonucleoprotein E</fullName>
        <shortName evidence="9">snRNP-E</shortName>
    </recommendedName>
    <alternativeName>
        <fullName evidence="9">Sm protein E</fullName>
    </alternativeName>
</protein>
<dbReference type="AlphaFoldDB" id="A0A6J5TE82"/>
<keyword evidence="8 9" id="KW-0687">Ribonucleoprotein</keyword>
<gene>
    <name evidence="11" type="ORF">CURHAP_LOCUS1366</name>
</gene>
<dbReference type="Gene3D" id="2.30.30.100">
    <property type="match status" value="1"/>
</dbReference>
<comment type="similarity">
    <text evidence="2 9">Belongs to the snRNP Sm proteins family.</text>
</comment>
<comment type="function">
    <text evidence="9">Plays a role in pre-mRNA splicing as a core component of the spliceosomal U1, U2, U4 and U5 small nuclear ribonucleoproteins (snRNPs), the building blocks of the spliceosome.</text>
</comment>
<comment type="subcellular location">
    <subcellularLocation>
        <location evidence="1 9">Nucleus</location>
    </subcellularLocation>
</comment>
<keyword evidence="4 9" id="KW-0747">Spliceosome</keyword>
<dbReference type="GO" id="GO:0003723">
    <property type="term" value="F:RNA binding"/>
    <property type="evidence" value="ECO:0007669"/>
    <property type="project" value="UniProtKB-KW"/>
</dbReference>
<reference evidence="11 12" key="1">
    <citation type="submission" date="2020-05" db="EMBL/GenBank/DDBJ databases">
        <authorList>
            <person name="Campoy J."/>
            <person name="Schneeberger K."/>
            <person name="Spophaly S."/>
        </authorList>
    </citation>
    <scope>NUCLEOTIDE SEQUENCE [LARGE SCALE GENOMIC DNA]</scope>
    <source>
        <strain evidence="11">PruArmRojPasFocal</strain>
    </source>
</reference>
<dbReference type="PANTHER" id="PTHR11193">
    <property type="entry name" value="SMALL NUCLEAR RIBONUCLEOPROTEIN E"/>
    <property type="match status" value="1"/>
</dbReference>
<evidence type="ECO:0000256" key="7">
    <source>
        <dbReference type="ARBA" id="ARBA00023242"/>
    </source>
</evidence>
<keyword evidence="5 9" id="KW-0694">RNA-binding</keyword>
<dbReference type="InterPro" id="IPR001163">
    <property type="entry name" value="Sm_dom_euk/arc"/>
</dbReference>
<dbReference type="SUPFAM" id="SSF50182">
    <property type="entry name" value="Sm-like ribonucleoproteins"/>
    <property type="match status" value="1"/>
</dbReference>
<name>A0A6J5TE82_PRUAR</name>
<dbReference type="GO" id="GO:0005686">
    <property type="term" value="C:U2 snRNP"/>
    <property type="evidence" value="ECO:0007669"/>
    <property type="project" value="UniProtKB-UniRule"/>
</dbReference>
<evidence type="ECO:0000313" key="12">
    <source>
        <dbReference type="Proteomes" id="UP000507222"/>
    </source>
</evidence>
<keyword evidence="6 9" id="KW-0508">mRNA splicing</keyword>
<dbReference type="Proteomes" id="UP000507222">
    <property type="component" value="Unassembled WGS sequence"/>
</dbReference>
<keyword evidence="3 9" id="KW-0507">mRNA processing</keyword>
<dbReference type="GO" id="GO:0046540">
    <property type="term" value="C:U4/U6 x U5 tri-snRNP complex"/>
    <property type="evidence" value="ECO:0007669"/>
    <property type="project" value="UniProtKB-UniRule"/>
</dbReference>
<evidence type="ECO:0000256" key="6">
    <source>
        <dbReference type="ARBA" id="ARBA00023187"/>
    </source>
</evidence>
<evidence type="ECO:0000256" key="5">
    <source>
        <dbReference type="ARBA" id="ARBA00022884"/>
    </source>
</evidence>
<dbReference type="GO" id="GO:0005685">
    <property type="term" value="C:U1 snRNP"/>
    <property type="evidence" value="ECO:0007669"/>
    <property type="project" value="UniProtKB-UniRule"/>
</dbReference>
<dbReference type="GO" id="GO:0000387">
    <property type="term" value="P:spliceosomal snRNP assembly"/>
    <property type="evidence" value="ECO:0007669"/>
    <property type="project" value="UniProtKB-UniRule"/>
</dbReference>
<evidence type="ECO:0000256" key="4">
    <source>
        <dbReference type="ARBA" id="ARBA00022728"/>
    </source>
</evidence>
<dbReference type="CDD" id="cd01718">
    <property type="entry name" value="Sm_E"/>
    <property type="match status" value="1"/>
</dbReference>
<accession>A0A6J5TE82</accession>
<feature type="domain" description="Sm" evidence="10">
    <location>
        <begin position="126"/>
        <end position="192"/>
    </location>
</feature>
<dbReference type="InterPro" id="IPR010920">
    <property type="entry name" value="LSM_dom_sf"/>
</dbReference>
<dbReference type="GO" id="GO:0005682">
    <property type="term" value="C:U5 snRNP"/>
    <property type="evidence" value="ECO:0007669"/>
    <property type="project" value="UniProtKB-UniRule"/>
</dbReference>
<organism evidence="11 12">
    <name type="scientific">Prunus armeniaca</name>
    <name type="common">Apricot</name>
    <name type="synonym">Armeniaca vulgaris</name>
    <dbReference type="NCBI Taxonomy" id="36596"/>
    <lineage>
        <taxon>Eukaryota</taxon>
        <taxon>Viridiplantae</taxon>
        <taxon>Streptophyta</taxon>
        <taxon>Embryophyta</taxon>
        <taxon>Tracheophyta</taxon>
        <taxon>Spermatophyta</taxon>
        <taxon>Magnoliopsida</taxon>
        <taxon>eudicotyledons</taxon>
        <taxon>Gunneridae</taxon>
        <taxon>Pentapetalae</taxon>
        <taxon>rosids</taxon>
        <taxon>fabids</taxon>
        <taxon>Rosales</taxon>
        <taxon>Rosaceae</taxon>
        <taxon>Amygdaloideae</taxon>
        <taxon>Amygdaleae</taxon>
        <taxon>Prunus</taxon>
    </lineage>
</organism>
<dbReference type="Pfam" id="PF01423">
    <property type="entry name" value="LSM"/>
    <property type="match status" value="1"/>
</dbReference>
<keyword evidence="7 9" id="KW-0539">Nucleus</keyword>
<proteinExistence type="inferred from homology"/>
<evidence type="ECO:0000256" key="1">
    <source>
        <dbReference type="ARBA" id="ARBA00004123"/>
    </source>
</evidence>
<evidence type="ECO:0000313" key="11">
    <source>
        <dbReference type="EMBL" id="CAB4262223.1"/>
    </source>
</evidence>
<evidence type="ECO:0000256" key="2">
    <source>
        <dbReference type="ARBA" id="ARBA00006850"/>
    </source>
</evidence>
<evidence type="ECO:0000256" key="3">
    <source>
        <dbReference type="ARBA" id="ARBA00022664"/>
    </source>
</evidence>
<dbReference type="InterPro" id="IPR027078">
    <property type="entry name" value="snRNP-E"/>
</dbReference>
<dbReference type="EMBL" id="CAEKDK010000001">
    <property type="protein sequence ID" value="CAB4262223.1"/>
    <property type="molecule type" value="Genomic_DNA"/>
</dbReference>
<evidence type="ECO:0000256" key="8">
    <source>
        <dbReference type="ARBA" id="ARBA00023274"/>
    </source>
</evidence>
<evidence type="ECO:0000256" key="9">
    <source>
        <dbReference type="RuleBase" id="RU365053"/>
    </source>
</evidence>
<sequence>MAQDLLSWGGFWMEGRVNNYNDMKEIMRTLRQLTERIARIEVRTQIGKSSDGEGCVKPYLNRVARIDTLSRGSLDKEYEGDSPFHYCASLCESSEEGHGYSHCVFEELDFQVPSKCKSSLSLYLVDFVIWKARIQIWLFEQKDQRIEGRIIGFDEYMNLVLDEAEEVSIKKNTRKSLGRILLKGDNITLMMNTLKFESRLSMNLGPFVYNNVGHQCGIKAQIHSQPLELNHC</sequence>
<dbReference type="GO" id="GO:0005681">
    <property type="term" value="C:spliceosomal complex"/>
    <property type="evidence" value="ECO:0007669"/>
    <property type="project" value="UniProtKB-KW"/>
</dbReference>
<dbReference type="SMART" id="SM00651">
    <property type="entry name" value="Sm"/>
    <property type="match status" value="1"/>
</dbReference>